<reference evidence="4" key="1">
    <citation type="submission" date="2023-10" db="EMBL/GenBank/DDBJ databases">
        <title>Chromosome-level genome of the transformable northern wattle, Acacia crassicarpa.</title>
        <authorList>
            <person name="Massaro I."/>
            <person name="Sinha N.R."/>
            <person name="Poethig S."/>
            <person name="Leichty A.R."/>
        </authorList>
    </citation>
    <scope>NUCLEOTIDE SEQUENCE</scope>
    <source>
        <strain evidence="4">Acra3RX</strain>
        <tissue evidence="4">Leaf</tissue>
    </source>
</reference>
<dbReference type="AlphaFoldDB" id="A0AAE1JLG6"/>
<dbReference type="GO" id="GO:0005886">
    <property type="term" value="C:plasma membrane"/>
    <property type="evidence" value="ECO:0007669"/>
    <property type="project" value="TreeGrafter"/>
</dbReference>
<keyword evidence="2 3" id="KW-0472">Membrane</keyword>
<sequence length="212" mass="23487">MEVDGGTSRSRTSMSTCVPKTTHCVLLLFALMICVIAIAWFVINPQEPSILVSSLTVSNFSVSDSELRGTYDIGINISNTNKKIDMSLSELAVSVLYHEVEIARGTAQEKEPMPLERTRELNLKVHVVVMKVDSSELGKKKKVFTQVVEELSRQVLNFNVRMELVVSFEAGNWPPEPEPKHFNLNCGDVGVVSKDAVNLVGIGGKHDCRHVY</sequence>
<organism evidence="4 5">
    <name type="scientific">Acacia crassicarpa</name>
    <name type="common">northern wattle</name>
    <dbReference type="NCBI Taxonomy" id="499986"/>
    <lineage>
        <taxon>Eukaryota</taxon>
        <taxon>Viridiplantae</taxon>
        <taxon>Streptophyta</taxon>
        <taxon>Embryophyta</taxon>
        <taxon>Tracheophyta</taxon>
        <taxon>Spermatophyta</taxon>
        <taxon>Magnoliopsida</taxon>
        <taxon>eudicotyledons</taxon>
        <taxon>Gunneridae</taxon>
        <taxon>Pentapetalae</taxon>
        <taxon>rosids</taxon>
        <taxon>fabids</taxon>
        <taxon>Fabales</taxon>
        <taxon>Fabaceae</taxon>
        <taxon>Caesalpinioideae</taxon>
        <taxon>mimosoid clade</taxon>
        <taxon>Acacieae</taxon>
        <taxon>Acacia</taxon>
    </lineage>
</organism>
<dbReference type="InterPro" id="IPR044839">
    <property type="entry name" value="NDR1-like"/>
</dbReference>
<evidence type="ECO:0000256" key="1">
    <source>
        <dbReference type="ARBA" id="ARBA00004370"/>
    </source>
</evidence>
<keyword evidence="3" id="KW-0812">Transmembrane</keyword>
<proteinExistence type="predicted"/>
<dbReference type="SUPFAM" id="SSF117070">
    <property type="entry name" value="LEA14-like"/>
    <property type="match status" value="1"/>
</dbReference>
<evidence type="ECO:0000313" key="5">
    <source>
        <dbReference type="Proteomes" id="UP001293593"/>
    </source>
</evidence>
<accession>A0AAE1JLG6</accession>
<evidence type="ECO:0008006" key="6">
    <source>
        <dbReference type="Google" id="ProtNLM"/>
    </source>
</evidence>
<evidence type="ECO:0000313" key="4">
    <source>
        <dbReference type="EMBL" id="KAK4255289.1"/>
    </source>
</evidence>
<dbReference type="PANTHER" id="PTHR31234:SF2">
    <property type="entry name" value="OS05G0199100 PROTEIN"/>
    <property type="match status" value="1"/>
</dbReference>
<dbReference type="PANTHER" id="PTHR31234">
    <property type="entry name" value="LATE EMBRYOGENESIS ABUNDANT (LEA) HYDROXYPROLINE-RICH GLYCOPROTEIN FAMILY"/>
    <property type="match status" value="1"/>
</dbReference>
<gene>
    <name evidence="4" type="ORF">QN277_008304</name>
</gene>
<feature type="transmembrane region" description="Helical" evidence="3">
    <location>
        <begin position="21"/>
        <end position="43"/>
    </location>
</feature>
<protein>
    <recommendedName>
        <fullName evidence="6">Late embryogenesis abundant protein LEA-2 subgroup domain-containing protein</fullName>
    </recommendedName>
</protein>
<dbReference type="GO" id="GO:0098542">
    <property type="term" value="P:defense response to other organism"/>
    <property type="evidence" value="ECO:0007669"/>
    <property type="project" value="InterPro"/>
</dbReference>
<evidence type="ECO:0000256" key="2">
    <source>
        <dbReference type="ARBA" id="ARBA00023136"/>
    </source>
</evidence>
<comment type="caution">
    <text evidence="4">The sequence shown here is derived from an EMBL/GenBank/DDBJ whole genome shotgun (WGS) entry which is preliminary data.</text>
</comment>
<name>A0AAE1JLG6_9FABA</name>
<dbReference type="Proteomes" id="UP001293593">
    <property type="component" value="Unassembled WGS sequence"/>
</dbReference>
<keyword evidence="3" id="KW-1133">Transmembrane helix</keyword>
<evidence type="ECO:0000256" key="3">
    <source>
        <dbReference type="SAM" id="Phobius"/>
    </source>
</evidence>
<keyword evidence="5" id="KW-1185">Reference proteome</keyword>
<dbReference type="EMBL" id="JAWXYG010000013">
    <property type="protein sequence ID" value="KAK4255289.1"/>
    <property type="molecule type" value="Genomic_DNA"/>
</dbReference>
<comment type="subcellular location">
    <subcellularLocation>
        <location evidence="1">Membrane</location>
    </subcellularLocation>
</comment>